<dbReference type="EMBL" id="JAJGCB010000006">
    <property type="protein sequence ID" value="KAJ8991987.1"/>
    <property type="molecule type" value="Genomic_DNA"/>
</dbReference>
<dbReference type="Pfam" id="PF12697">
    <property type="entry name" value="Abhydrolase_6"/>
    <property type="match status" value="1"/>
</dbReference>
<name>A0AAN6EUU6_EXODE</name>
<gene>
    <name evidence="3" type="ORF">HRR80_003888</name>
</gene>
<evidence type="ECO:0000313" key="4">
    <source>
        <dbReference type="Proteomes" id="UP001161757"/>
    </source>
</evidence>
<protein>
    <recommendedName>
        <fullName evidence="2">AB hydrolase-1 domain-containing protein</fullName>
    </recommendedName>
</protein>
<feature type="domain" description="AB hydrolase-1" evidence="2">
    <location>
        <begin position="98"/>
        <end position="403"/>
    </location>
</feature>
<organism evidence="3 4">
    <name type="scientific">Exophiala dermatitidis</name>
    <name type="common">Black yeast-like fungus</name>
    <name type="synonym">Wangiella dermatitidis</name>
    <dbReference type="NCBI Taxonomy" id="5970"/>
    <lineage>
        <taxon>Eukaryota</taxon>
        <taxon>Fungi</taxon>
        <taxon>Dikarya</taxon>
        <taxon>Ascomycota</taxon>
        <taxon>Pezizomycotina</taxon>
        <taxon>Eurotiomycetes</taxon>
        <taxon>Chaetothyriomycetidae</taxon>
        <taxon>Chaetothyriales</taxon>
        <taxon>Herpotrichiellaceae</taxon>
        <taxon>Exophiala</taxon>
    </lineage>
</organism>
<dbReference type="AlphaFoldDB" id="A0AAN6EUU6"/>
<feature type="region of interest" description="Disordered" evidence="1">
    <location>
        <begin position="43"/>
        <end position="71"/>
    </location>
</feature>
<dbReference type="Gene3D" id="3.40.50.1820">
    <property type="entry name" value="alpha/beta hydrolase"/>
    <property type="match status" value="1"/>
</dbReference>
<dbReference type="SUPFAM" id="SSF53474">
    <property type="entry name" value="alpha/beta-Hydrolases"/>
    <property type="match status" value="1"/>
</dbReference>
<reference evidence="3" key="1">
    <citation type="submission" date="2023-01" db="EMBL/GenBank/DDBJ databases">
        <title>Exophiala dermititidis isolated from Cystic Fibrosis Patient.</title>
        <authorList>
            <person name="Kurbessoian T."/>
            <person name="Crocker A."/>
            <person name="Murante D."/>
            <person name="Hogan D.A."/>
            <person name="Stajich J.E."/>
        </authorList>
    </citation>
    <scope>NUCLEOTIDE SEQUENCE</scope>
    <source>
        <strain evidence="3">Ex8</strain>
    </source>
</reference>
<dbReference type="InterPro" id="IPR029058">
    <property type="entry name" value="AB_hydrolase_fold"/>
</dbReference>
<evidence type="ECO:0000259" key="2">
    <source>
        <dbReference type="Pfam" id="PF12697"/>
    </source>
</evidence>
<accession>A0AAN6EUU6</accession>
<evidence type="ECO:0000313" key="3">
    <source>
        <dbReference type="EMBL" id="KAJ8991987.1"/>
    </source>
</evidence>
<comment type="caution">
    <text evidence="3">The sequence shown here is derived from an EMBL/GenBank/DDBJ whole genome shotgun (WGS) entry which is preliminary data.</text>
</comment>
<dbReference type="PANTHER" id="PTHR43194:SF2">
    <property type="entry name" value="PEROXISOMAL MEMBRANE PROTEIN LPX1"/>
    <property type="match status" value="1"/>
</dbReference>
<dbReference type="InterPro" id="IPR000073">
    <property type="entry name" value="AB_hydrolase_1"/>
</dbReference>
<evidence type="ECO:0000256" key="1">
    <source>
        <dbReference type="SAM" id="MobiDB-lite"/>
    </source>
</evidence>
<sequence length="413" mass="44892">MGFSSGVSSRSSSFDWRSLLFATSLFTLGALVGSIITARPKRPTILPSPRTTRLPSLSDEEKSQLPYPPDVLPGARDVDTPYGSIRVYEFGPESGRKVLLVHGISTPAIALGAVAHGLADRGCRVMLFDLFGRGYSDNPADLPQDIRLFTTQILLALASSPLSWTGKETGTGSGKASAGKGSFTMIGYSLGGGISATFTSYFPDLIDSLVLIAPAGLLRPHHISKTSHVIYSEGFIPEPILQRLVKKRLRQPLAAPPPKTEAEAKNQQVDATEAVQAEAGVSIESNSQATLSKIRPHVTVEATVVDQLDTHPGFVPAFMSSIRYAPIRDQHVRWRMIAQRIAERNREEGTNKKVLIVAGATDPIIVRQELEEDAREVLQENVEFVVIDAAHDVPIVKADEVVEHIVDFWSRTN</sequence>
<dbReference type="Proteomes" id="UP001161757">
    <property type="component" value="Unassembled WGS sequence"/>
</dbReference>
<dbReference type="InterPro" id="IPR050228">
    <property type="entry name" value="Carboxylesterase_BioH"/>
</dbReference>
<dbReference type="PANTHER" id="PTHR43194">
    <property type="entry name" value="HYDROLASE ALPHA/BETA FOLD FAMILY"/>
    <property type="match status" value="1"/>
</dbReference>
<proteinExistence type="predicted"/>